<comment type="caution">
    <text evidence="2">The sequence shown here is derived from an EMBL/GenBank/DDBJ whole genome shotgun (WGS) entry which is preliminary data.</text>
</comment>
<evidence type="ECO:0000256" key="1">
    <source>
        <dbReference type="SAM" id="MobiDB-lite"/>
    </source>
</evidence>
<dbReference type="EMBL" id="BGZK01005679">
    <property type="protein sequence ID" value="GBP15042.1"/>
    <property type="molecule type" value="Genomic_DNA"/>
</dbReference>
<accession>A0A4C1TKK9</accession>
<feature type="region of interest" description="Disordered" evidence="1">
    <location>
        <begin position="1"/>
        <end position="60"/>
    </location>
</feature>
<protein>
    <submittedName>
        <fullName evidence="2">Uncharacterized protein</fullName>
    </submittedName>
</protein>
<organism evidence="2 3">
    <name type="scientific">Eumeta variegata</name>
    <name type="common">Bagworm moth</name>
    <name type="synonym">Eumeta japonica</name>
    <dbReference type="NCBI Taxonomy" id="151549"/>
    <lineage>
        <taxon>Eukaryota</taxon>
        <taxon>Metazoa</taxon>
        <taxon>Ecdysozoa</taxon>
        <taxon>Arthropoda</taxon>
        <taxon>Hexapoda</taxon>
        <taxon>Insecta</taxon>
        <taxon>Pterygota</taxon>
        <taxon>Neoptera</taxon>
        <taxon>Endopterygota</taxon>
        <taxon>Lepidoptera</taxon>
        <taxon>Glossata</taxon>
        <taxon>Ditrysia</taxon>
        <taxon>Tineoidea</taxon>
        <taxon>Psychidae</taxon>
        <taxon>Oiketicinae</taxon>
        <taxon>Eumeta</taxon>
    </lineage>
</organism>
<dbReference type="AlphaFoldDB" id="A0A4C1TKK9"/>
<feature type="compositionally biased region" description="Basic and acidic residues" evidence="1">
    <location>
        <begin position="1"/>
        <end position="16"/>
    </location>
</feature>
<gene>
    <name evidence="2" type="ORF">EVAR_101053_1</name>
</gene>
<evidence type="ECO:0000313" key="3">
    <source>
        <dbReference type="Proteomes" id="UP000299102"/>
    </source>
</evidence>
<name>A0A4C1TKK9_EUMVA</name>
<sequence>MYHIDDVRHEVGERTRQLRNSSDGVDQRVQHAAGSVRAEQQRGPGRGRRRAGVQRNPERRDVLQVVEVRAPRAPTPVNVAKASILRQESPNRGYKIARLGYLDLSTPFCPYTQRQPRAERRYAEWNAYHISITRVQSPLPSPRNSS</sequence>
<keyword evidence="3" id="KW-1185">Reference proteome</keyword>
<reference evidence="2 3" key="1">
    <citation type="journal article" date="2019" name="Commun. Biol.">
        <title>The bagworm genome reveals a unique fibroin gene that provides high tensile strength.</title>
        <authorList>
            <person name="Kono N."/>
            <person name="Nakamura H."/>
            <person name="Ohtoshi R."/>
            <person name="Tomita M."/>
            <person name="Numata K."/>
            <person name="Arakawa K."/>
        </authorList>
    </citation>
    <scope>NUCLEOTIDE SEQUENCE [LARGE SCALE GENOMIC DNA]</scope>
</reference>
<proteinExistence type="predicted"/>
<evidence type="ECO:0000313" key="2">
    <source>
        <dbReference type="EMBL" id="GBP15042.1"/>
    </source>
</evidence>
<dbReference type="Proteomes" id="UP000299102">
    <property type="component" value="Unassembled WGS sequence"/>
</dbReference>